<dbReference type="PATRIC" id="fig|1229493.5.peg.846"/>
<accession>A0A0C1ZII2</accession>
<dbReference type="AlphaFoldDB" id="A0A0C1ZII2"/>
<dbReference type="RefSeq" id="WP_020194202.1">
    <property type="nucleotide sequence ID" value="NZ_BAOH01000005.1"/>
</dbReference>
<proteinExistence type="predicted"/>
<comment type="caution">
    <text evidence="1">The sequence shown here is derived from an EMBL/GenBank/DDBJ whole genome shotgun (WGS) entry which is preliminary data.</text>
</comment>
<gene>
    <name evidence="1" type="ORF">H735_08795</name>
</gene>
<sequence>MTQKFLNIFEIPTGLQVRIGKVTQSFAASKYDCVLSAALAWRNERYTKGVLPNGLVVKEFTKDNFSVSEQKKTEHSRCSIRSRKGRKVRQITAYHSQYTSREERLSDLRKRYEKWRLDHNRIASLYNKKQTQDFLALAQKELSSLTPVLADKIKLNIDLWDKCVDEIDNVRPVITTIEANQASQAILPKKEFLMETQGENIVDLSHLFTFEYGSFQPATKLEPKGTDAEKGAIEICNEIVSLLQPKTLSRKPKVILSEDNMVESLKGFPRANKNTRGKVFAPFIVETEKKSSYLQLSIPSDINGLPLNPMNISFNLANYDELRHAITYLATANYIYRGYLQKQKIVQRNNDVQFDWKMPEDSKNFEFASINTLLDTILLQLGRKSFNSPAKCIERLIEWRKQKVCRFIILPDYYAVQMGNWNFVVPTNEDKNLVHLCLAIMASKVESALEEGYINRTLQRANKGQRSTEALQQKYSNVDPKQIERFKQLQAQLYREHRQHYPMVERNEIKTPRPGDVFLAKCEHCESVPNRMITRTGDNWKCVIECPNGCDTPVTMVCDHEAELHQAVINWQRQNIYSFSLPQQYMWNLHAHFRRRELGSYVYAVRDYLKDNVEYNVLTRVLPKDVVKDRAGKGYARNISMNLLWAEFFVEAHELHLRTKEEDSYRNRAW</sequence>
<evidence type="ECO:0000313" key="1">
    <source>
        <dbReference type="EMBL" id="KIF53036.1"/>
    </source>
</evidence>
<evidence type="ECO:0000313" key="2">
    <source>
        <dbReference type="Proteomes" id="UP000031586"/>
    </source>
</evidence>
<dbReference type="Proteomes" id="UP000031586">
    <property type="component" value="Unassembled WGS sequence"/>
</dbReference>
<name>A0A0C1ZII2_9VIBR</name>
<dbReference type="EMBL" id="JPRD01000015">
    <property type="protein sequence ID" value="KIF53036.1"/>
    <property type="molecule type" value="Genomic_DNA"/>
</dbReference>
<organism evidence="1 2">
    <name type="scientific">Vibrio owensii CAIM 1854 = LMG 25443</name>
    <dbReference type="NCBI Taxonomy" id="1229493"/>
    <lineage>
        <taxon>Bacteria</taxon>
        <taxon>Pseudomonadati</taxon>
        <taxon>Pseudomonadota</taxon>
        <taxon>Gammaproteobacteria</taxon>
        <taxon>Vibrionales</taxon>
        <taxon>Vibrionaceae</taxon>
        <taxon>Vibrio</taxon>
    </lineage>
</organism>
<protein>
    <submittedName>
        <fullName evidence="1">Uncharacterized protein</fullName>
    </submittedName>
</protein>
<reference evidence="1 2" key="1">
    <citation type="submission" date="2014-07" db="EMBL/GenBank/DDBJ databases">
        <title>Unique and conserved regions in Vibrio harveyi and related species in comparison with the shrimp pathogen Vibrio harveyi CAIM 1792.</title>
        <authorList>
            <person name="Espinoza-Valles I."/>
            <person name="Vora G."/>
            <person name="Leekitcharoenphon P."/>
            <person name="Ussery D."/>
            <person name="Hoj L."/>
            <person name="Gomez-Gil B."/>
        </authorList>
    </citation>
    <scope>NUCLEOTIDE SEQUENCE [LARGE SCALE GENOMIC DNA]</scope>
    <source>
        <strain evidence="2">CAIM 1854 / LMG 25443</strain>
    </source>
</reference>